<dbReference type="Pfam" id="PF00431">
    <property type="entry name" value="CUB"/>
    <property type="match status" value="1"/>
</dbReference>
<evidence type="ECO:0000313" key="7">
    <source>
        <dbReference type="Proteomes" id="UP000308267"/>
    </source>
</evidence>
<name>A0A4S2LAR0_OPIFE</name>
<proteinExistence type="predicted"/>
<sequence length="274" mass="30731">MNFATVCCILLVSRRTAGNEFITLAVRTAPEGKISSPGFPDQYPSDLDTAWRIERPNGQRIRLQFLKFSLEWDDQCAFDRVMVYDGYNSSAKKIGSYCGSGLPDELFSTDRFLYIRMLTDDSVSCPGFLAEYKCYKDTRFSDTSTQSVVTTDTETTSTTPTAEPRMVRQVTEDTSTTETGPRSIIVHNPDLPATAPKKVPAVPRVNTPSTKYPLFRYGWIGRSPIRSPARRRGRLPIRLLRIRSVGLGYLLTGTSGTISPQWFPVFLSLSTLLR</sequence>
<evidence type="ECO:0000259" key="5">
    <source>
        <dbReference type="PROSITE" id="PS01180"/>
    </source>
</evidence>
<dbReference type="InterPro" id="IPR035914">
    <property type="entry name" value="Sperma_CUB_dom_sf"/>
</dbReference>
<dbReference type="Proteomes" id="UP000308267">
    <property type="component" value="Unassembled WGS sequence"/>
</dbReference>
<gene>
    <name evidence="6" type="ORF">CRM22_008687</name>
</gene>
<protein>
    <recommendedName>
        <fullName evidence="5">CUB domain-containing protein</fullName>
    </recommendedName>
</protein>
<evidence type="ECO:0000256" key="1">
    <source>
        <dbReference type="ARBA" id="ARBA00022737"/>
    </source>
</evidence>
<keyword evidence="1" id="KW-0677">Repeat</keyword>
<dbReference type="SUPFAM" id="SSF49854">
    <property type="entry name" value="Spermadhesin, CUB domain"/>
    <property type="match status" value="1"/>
</dbReference>
<dbReference type="CDD" id="cd00041">
    <property type="entry name" value="CUB"/>
    <property type="match status" value="1"/>
</dbReference>
<feature type="region of interest" description="Disordered" evidence="4">
    <location>
        <begin position="168"/>
        <end position="190"/>
    </location>
</feature>
<evidence type="ECO:0000256" key="3">
    <source>
        <dbReference type="PROSITE-ProRule" id="PRU00059"/>
    </source>
</evidence>
<dbReference type="STRING" id="147828.A0A4S2LAR0"/>
<dbReference type="InterPro" id="IPR000859">
    <property type="entry name" value="CUB_dom"/>
</dbReference>
<reference evidence="6 7" key="1">
    <citation type="journal article" date="2019" name="BMC Genomics">
        <title>New insights from Opisthorchis felineus genome: update on genomics of the epidemiologically important liver flukes.</title>
        <authorList>
            <person name="Ershov N.I."/>
            <person name="Mordvinov V.A."/>
            <person name="Prokhortchouk E.B."/>
            <person name="Pakharukova M.Y."/>
            <person name="Gunbin K.V."/>
            <person name="Ustyantsev K."/>
            <person name="Genaev M.A."/>
            <person name="Blinov A.G."/>
            <person name="Mazur A."/>
            <person name="Boulygina E."/>
            <person name="Tsygankova S."/>
            <person name="Khrameeva E."/>
            <person name="Chekanov N."/>
            <person name="Fan G."/>
            <person name="Xiao A."/>
            <person name="Zhang H."/>
            <person name="Xu X."/>
            <person name="Yang H."/>
            <person name="Solovyev V."/>
            <person name="Lee S.M."/>
            <person name="Liu X."/>
            <person name="Afonnikov D.A."/>
            <person name="Skryabin K.G."/>
        </authorList>
    </citation>
    <scope>NUCLEOTIDE SEQUENCE [LARGE SCALE GENOMIC DNA]</scope>
    <source>
        <strain evidence="6">AK-0245</strain>
        <tissue evidence="6">Whole organism</tissue>
    </source>
</reference>
<accession>A0A4S2LAR0</accession>
<dbReference type="FunFam" id="2.60.120.290:FF:000005">
    <property type="entry name" value="Procollagen C-endopeptidase enhancer 1"/>
    <property type="match status" value="1"/>
</dbReference>
<dbReference type="PROSITE" id="PS01180">
    <property type="entry name" value="CUB"/>
    <property type="match status" value="1"/>
</dbReference>
<comment type="caution">
    <text evidence="6">The sequence shown here is derived from an EMBL/GenBank/DDBJ whole genome shotgun (WGS) entry which is preliminary data.</text>
</comment>
<keyword evidence="7" id="KW-1185">Reference proteome</keyword>
<evidence type="ECO:0000256" key="4">
    <source>
        <dbReference type="SAM" id="MobiDB-lite"/>
    </source>
</evidence>
<comment type="caution">
    <text evidence="3">Lacks conserved residue(s) required for the propagation of feature annotation.</text>
</comment>
<organism evidence="6 7">
    <name type="scientific">Opisthorchis felineus</name>
    <dbReference type="NCBI Taxonomy" id="147828"/>
    <lineage>
        <taxon>Eukaryota</taxon>
        <taxon>Metazoa</taxon>
        <taxon>Spiralia</taxon>
        <taxon>Lophotrochozoa</taxon>
        <taxon>Platyhelminthes</taxon>
        <taxon>Trematoda</taxon>
        <taxon>Digenea</taxon>
        <taxon>Opisthorchiida</taxon>
        <taxon>Opisthorchiata</taxon>
        <taxon>Opisthorchiidae</taxon>
        <taxon>Opisthorchis</taxon>
    </lineage>
</organism>
<dbReference type="SMART" id="SM00042">
    <property type="entry name" value="CUB"/>
    <property type="match status" value="1"/>
</dbReference>
<dbReference type="PANTHER" id="PTHR24251">
    <property type="entry name" value="OVOCHYMASE-RELATED"/>
    <property type="match status" value="1"/>
</dbReference>
<dbReference type="OrthoDB" id="6154841at2759"/>
<feature type="domain" description="CUB" evidence="5">
    <location>
        <begin position="17"/>
        <end position="135"/>
    </location>
</feature>
<dbReference type="Gene3D" id="2.60.120.290">
    <property type="entry name" value="Spermadhesin, CUB domain"/>
    <property type="match status" value="1"/>
</dbReference>
<dbReference type="AlphaFoldDB" id="A0A4S2LAR0"/>
<evidence type="ECO:0000313" key="6">
    <source>
        <dbReference type="EMBL" id="TGZ60193.1"/>
    </source>
</evidence>
<dbReference type="EMBL" id="SJOL01008500">
    <property type="protein sequence ID" value="TGZ60193.1"/>
    <property type="molecule type" value="Genomic_DNA"/>
</dbReference>
<keyword evidence="2" id="KW-1015">Disulfide bond</keyword>
<evidence type="ECO:0000256" key="2">
    <source>
        <dbReference type="ARBA" id="ARBA00023157"/>
    </source>
</evidence>